<feature type="domain" description="CCZ1/INTU second Longin" evidence="3">
    <location>
        <begin position="221"/>
        <end position="347"/>
    </location>
</feature>
<dbReference type="Proteomes" id="UP000694845">
    <property type="component" value="Unplaced"/>
</dbReference>
<dbReference type="PANTHER" id="PTHR13056">
    <property type="entry name" value="VACUOLAR FUSION PROTEIN CCZ1 HOMOLOG-RELATED"/>
    <property type="match status" value="1"/>
</dbReference>
<evidence type="ECO:0000313" key="6">
    <source>
        <dbReference type="RefSeq" id="XP_022093562.1"/>
    </source>
</evidence>
<dbReference type="GO" id="GO:0016192">
    <property type="term" value="P:vesicle-mediated transport"/>
    <property type="evidence" value="ECO:0007669"/>
    <property type="project" value="InterPro"/>
</dbReference>
<dbReference type="InterPro" id="IPR043988">
    <property type="entry name" value="CCZ1/INTU_longin_2"/>
</dbReference>
<evidence type="ECO:0000313" key="5">
    <source>
        <dbReference type="Proteomes" id="UP000694845"/>
    </source>
</evidence>
<dbReference type="InterPro" id="IPR043989">
    <property type="entry name" value="CCZ1/INTU/HSP4_longin_3"/>
</dbReference>
<dbReference type="PANTHER" id="PTHR13056:SF0">
    <property type="entry name" value="VACUOLAR FUSION PROTEIN CCZ1 HOMOLOG-RELATED"/>
    <property type="match status" value="1"/>
</dbReference>
<dbReference type="Pfam" id="PF19033">
    <property type="entry name" value="Intu_longin_3"/>
    <property type="match status" value="1"/>
</dbReference>
<dbReference type="InterPro" id="IPR043987">
    <property type="entry name" value="CCZ1/INTU/HSP4_longin_1"/>
</dbReference>
<proteinExistence type="inferred from homology"/>
<sequence>MHLGFPTLESFLTDAMTSAPRSCVLLQQFFIYNPTLGPREGEEEKKILFYHPRNTTIDNQIKNVGLSEAVIKFTETFSTEQPCESMHTQKTRHLYLQPEKDFSIVMVITVPFSDKTKDGKTYHEYHEEDIQDSVYSAVLKHAYKLFKLFMGSFTSIMENNGIDQLKHRLEHFYSRYLLNLRLSHSDILEIHHGILFLPLDKNTYLRIQCFINLIEASFSQIKYTAFLYNNQLVWSGLEQDDMRILYKYLTTNLFPSSLDTELKETTIKSNQTLGSTHYGKFVTGPTDPHNQQSSSQIRPPKIFVNNGCHIEELHLVVYRALSATVCLMVDGSTVPPLDWYKNIDSFIGPQLSSLASDIGEQYANRKGSSGSSPDFKFVYFNQMNLAQKTTVHNRKTASATISPEMVRLISDINADFTRFEEDGETLMKTMSDCWVVGKKSDQREFYVVINQKSATLTEINEEVKRLCAAHFTNIFFLD</sequence>
<dbReference type="InterPro" id="IPR013176">
    <property type="entry name" value="Ccz1"/>
</dbReference>
<keyword evidence="5" id="KW-1185">Reference proteome</keyword>
<dbReference type="RefSeq" id="XP_022093562.1">
    <property type="nucleotide sequence ID" value="XM_022237870.1"/>
</dbReference>
<evidence type="ECO:0000256" key="1">
    <source>
        <dbReference type="ARBA" id="ARBA00005352"/>
    </source>
</evidence>
<evidence type="ECO:0000259" key="2">
    <source>
        <dbReference type="Pfam" id="PF19031"/>
    </source>
</evidence>
<feature type="domain" description="CCZ1/INTU/HPS4 third Longin" evidence="4">
    <location>
        <begin position="372"/>
        <end position="466"/>
    </location>
</feature>
<organism evidence="5 6">
    <name type="scientific">Acanthaster planci</name>
    <name type="common">Crown-of-thorns starfish</name>
    <dbReference type="NCBI Taxonomy" id="133434"/>
    <lineage>
        <taxon>Eukaryota</taxon>
        <taxon>Metazoa</taxon>
        <taxon>Echinodermata</taxon>
        <taxon>Eleutherozoa</taxon>
        <taxon>Asterozoa</taxon>
        <taxon>Asteroidea</taxon>
        <taxon>Valvatacea</taxon>
        <taxon>Valvatida</taxon>
        <taxon>Acanthasteridae</taxon>
        <taxon>Acanthaster</taxon>
    </lineage>
</organism>
<dbReference type="Pfam" id="PF19032">
    <property type="entry name" value="Intu_longin_2"/>
    <property type="match status" value="1"/>
</dbReference>
<dbReference type="GeneID" id="110980851"/>
<protein>
    <submittedName>
        <fullName evidence="6">Vacuolar fusion protein CCZ1 homolog</fullName>
    </submittedName>
</protein>
<comment type="similarity">
    <text evidence="1">Belongs to the CCZ1 family.</text>
</comment>
<evidence type="ECO:0000259" key="4">
    <source>
        <dbReference type="Pfam" id="PF19033"/>
    </source>
</evidence>
<dbReference type="KEGG" id="aplc:110980851"/>
<evidence type="ECO:0000259" key="3">
    <source>
        <dbReference type="Pfam" id="PF19032"/>
    </source>
</evidence>
<dbReference type="CTD" id="221960"/>
<accession>A0A8B7YLP2</accession>
<dbReference type="OMA" id="DCQALHT"/>
<name>A0A8B7YLP2_ACAPL</name>
<dbReference type="AlphaFoldDB" id="A0A8B7YLP2"/>
<feature type="domain" description="CCZ1/INTU/HSP4 first Longin" evidence="2">
    <location>
        <begin position="26"/>
        <end position="151"/>
    </location>
</feature>
<gene>
    <name evidence="6" type="primary">LOC110980851</name>
</gene>
<dbReference type="OrthoDB" id="240546at2759"/>
<dbReference type="Pfam" id="PF19031">
    <property type="entry name" value="Intu_longin_1"/>
    <property type="match status" value="1"/>
</dbReference>
<dbReference type="GO" id="GO:0035658">
    <property type="term" value="C:Mon1-Ccz1 complex"/>
    <property type="evidence" value="ECO:0007669"/>
    <property type="project" value="InterPro"/>
</dbReference>
<reference evidence="6" key="1">
    <citation type="submission" date="2025-08" db="UniProtKB">
        <authorList>
            <consortium name="RefSeq"/>
        </authorList>
    </citation>
    <scope>IDENTIFICATION</scope>
</reference>